<dbReference type="Proteomes" id="UP000184123">
    <property type="component" value="Unassembled WGS sequence"/>
</dbReference>
<organism evidence="2 3">
    <name type="scientific">Halomonas cupida</name>
    <dbReference type="NCBI Taxonomy" id="44933"/>
    <lineage>
        <taxon>Bacteria</taxon>
        <taxon>Pseudomonadati</taxon>
        <taxon>Pseudomonadota</taxon>
        <taxon>Gammaproteobacteria</taxon>
        <taxon>Oceanospirillales</taxon>
        <taxon>Halomonadaceae</taxon>
        <taxon>Halomonas</taxon>
    </lineage>
</organism>
<dbReference type="Proteomes" id="UP000321726">
    <property type="component" value="Unassembled WGS sequence"/>
</dbReference>
<dbReference type="AlphaFoldDB" id="A0A1M7EA47"/>
<dbReference type="EMBL" id="BJXU01000025">
    <property type="protein sequence ID" value="GEN22767.1"/>
    <property type="molecule type" value="Genomic_DNA"/>
</dbReference>
<accession>A0A1M7EA47</accession>
<proteinExistence type="predicted"/>
<evidence type="ECO:0000313" key="2">
    <source>
        <dbReference type="EMBL" id="SHL88661.1"/>
    </source>
</evidence>
<name>A0A1M7EA47_9GAMM</name>
<keyword evidence="4" id="KW-1185">Reference proteome</keyword>
<evidence type="ECO:0000313" key="1">
    <source>
        <dbReference type="EMBL" id="GEN22767.1"/>
    </source>
</evidence>
<dbReference type="EMBL" id="FRCA01000003">
    <property type="protein sequence ID" value="SHL88661.1"/>
    <property type="molecule type" value="Genomic_DNA"/>
</dbReference>
<evidence type="ECO:0000313" key="3">
    <source>
        <dbReference type="Proteomes" id="UP000184123"/>
    </source>
</evidence>
<dbReference type="Gene3D" id="1.25.40.10">
    <property type="entry name" value="Tetratricopeptide repeat domain"/>
    <property type="match status" value="1"/>
</dbReference>
<dbReference type="InterPro" id="IPR011990">
    <property type="entry name" value="TPR-like_helical_dom_sf"/>
</dbReference>
<gene>
    <name evidence="1" type="ORF">HCU01_07160</name>
    <name evidence="2" type="ORF">SAMN05660971_01695</name>
</gene>
<protein>
    <submittedName>
        <fullName evidence="2">Type III secretion protein Y</fullName>
    </submittedName>
</protein>
<sequence>MSDDDRQAATLLHVMGHLYVKGGERKRGLILLLLAAHMQPTDSGILHTLVQAFIATGDTERALDAIVRLEYLQGPTPTQALLQSRALLAAGRTDDARASFRHYLQRREEG</sequence>
<dbReference type="RefSeq" id="WP_200802162.1">
    <property type="nucleotide sequence ID" value="NZ_BJXU01000025.1"/>
</dbReference>
<dbReference type="STRING" id="44933.SAMN05660971_01695"/>
<dbReference type="SUPFAM" id="SSF48452">
    <property type="entry name" value="TPR-like"/>
    <property type="match status" value="1"/>
</dbReference>
<evidence type="ECO:0000313" key="4">
    <source>
        <dbReference type="Proteomes" id="UP000321726"/>
    </source>
</evidence>
<reference evidence="1 4" key="2">
    <citation type="submission" date="2019-07" db="EMBL/GenBank/DDBJ databases">
        <title>Whole genome shotgun sequence of Halomonas cupida NBRC 102219.</title>
        <authorList>
            <person name="Hosoyama A."/>
            <person name="Uohara A."/>
            <person name="Ohji S."/>
            <person name="Ichikawa N."/>
        </authorList>
    </citation>
    <scope>NUCLEOTIDE SEQUENCE [LARGE SCALE GENOMIC DNA]</scope>
    <source>
        <strain evidence="1 4">NBRC 102219</strain>
    </source>
</reference>
<reference evidence="2 3" key="1">
    <citation type="submission" date="2016-11" db="EMBL/GenBank/DDBJ databases">
        <authorList>
            <person name="Jaros S."/>
            <person name="Januszkiewicz K."/>
            <person name="Wedrychowicz H."/>
        </authorList>
    </citation>
    <scope>NUCLEOTIDE SEQUENCE [LARGE SCALE GENOMIC DNA]</scope>
    <source>
        <strain evidence="2 3">DSM 4740</strain>
    </source>
</reference>